<reference evidence="5" key="1">
    <citation type="submission" date="2023-07" db="EMBL/GenBank/DDBJ databases">
        <title>Conexibacter stalactiti sp. nov., isolated from stalactites in a lava cave and emended description of the genus Conexibacter.</title>
        <authorList>
            <person name="Lee S.D."/>
        </authorList>
    </citation>
    <scope>NUCLEOTIDE SEQUENCE [LARGE SCALE GENOMIC DNA]</scope>
    <source>
        <strain evidence="5">KCTC 39840</strain>
    </source>
</reference>
<dbReference type="Gene3D" id="1.20.120.1200">
    <property type="entry name" value="NADH-ubiquinone/plastoquinone oxidoreductase chain 6, subunit NuoJ"/>
    <property type="match status" value="1"/>
</dbReference>
<dbReference type="Pfam" id="PF00499">
    <property type="entry name" value="Oxidored_q3"/>
    <property type="match status" value="1"/>
</dbReference>
<organism evidence="4 5">
    <name type="scientific">Conexibacter stalactiti</name>
    <dbReference type="NCBI Taxonomy" id="1940611"/>
    <lineage>
        <taxon>Bacteria</taxon>
        <taxon>Bacillati</taxon>
        <taxon>Actinomycetota</taxon>
        <taxon>Thermoleophilia</taxon>
        <taxon>Solirubrobacterales</taxon>
        <taxon>Conexibacteraceae</taxon>
        <taxon>Conexibacter</taxon>
    </lineage>
</organism>
<evidence type="ECO:0000256" key="2">
    <source>
        <dbReference type="RuleBase" id="RU004429"/>
    </source>
</evidence>
<protein>
    <recommendedName>
        <fullName evidence="2">NADH-quinone oxidoreductase subunit J</fullName>
        <ecNumber evidence="2">7.1.1.-</ecNumber>
    </recommendedName>
</protein>
<keyword evidence="2" id="KW-0472">Membrane</keyword>
<dbReference type="GO" id="GO:0050136">
    <property type="term" value="F:NADH dehydrogenase (quinone) (non-electrogenic) activity"/>
    <property type="evidence" value="ECO:0007669"/>
    <property type="project" value="UniProtKB-EC"/>
</dbReference>
<feature type="transmembrane region" description="Helical" evidence="2">
    <location>
        <begin position="30"/>
        <end position="47"/>
    </location>
</feature>
<dbReference type="RefSeq" id="WP_318595992.1">
    <property type="nucleotide sequence ID" value="NZ_JAWSTH010000008.1"/>
</dbReference>
<accession>A0ABU4HK82</accession>
<dbReference type="InterPro" id="IPR001457">
    <property type="entry name" value="NADH_UbQ/plastoQ_OxRdtase_su6"/>
</dbReference>
<evidence type="ECO:0000256" key="3">
    <source>
        <dbReference type="SAM" id="MobiDB-lite"/>
    </source>
</evidence>
<comment type="similarity">
    <text evidence="1 2">Belongs to the complex I subunit 6 family.</text>
</comment>
<dbReference type="Proteomes" id="UP001284601">
    <property type="component" value="Unassembled WGS sequence"/>
</dbReference>
<keyword evidence="2" id="KW-0520">NAD</keyword>
<evidence type="ECO:0000313" key="5">
    <source>
        <dbReference type="Proteomes" id="UP001284601"/>
    </source>
</evidence>
<feature type="transmembrane region" description="Helical" evidence="2">
    <location>
        <begin position="141"/>
        <end position="163"/>
    </location>
</feature>
<comment type="subcellular location">
    <subcellularLocation>
        <location evidence="2">Cell membrane</location>
        <topology evidence="2">Multi-pass membrane protein</topology>
    </subcellularLocation>
</comment>
<gene>
    <name evidence="4" type="ORF">R7226_05270</name>
</gene>
<dbReference type="InterPro" id="IPR042106">
    <property type="entry name" value="Nuo/plastoQ_OxRdtase_6_NuoJ"/>
</dbReference>
<comment type="catalytic activity">
    <reaction evidence="2">
        <text>a quinone + NADH + 5 H(+)(in) = a quinol + NAD(+) + 4 H(+)(out)</text>
        <dbReference type="Rhea" id="RHEA:57888"/>
        <dbReference type="ChEBI" id="CHEBI:15378"/>
        <dbReference type="ChEBI" id="CHEBI:24646"/>
        <dbReference type="ChEBI" id="CHEBI:57540"/>
        <dbReference type="ChEBI" id="CHEBI:57945"/>
        <dbReference type="ChEBI" id="CHEBI:132124"/>
    </reaction>
</comment>
<sequence length="237" mass="24793">MSAVIFFIAAIGALAGAIGVVALRNPFYSVLALVGHLISLSALFLLLRAEFLAAAQVIVYAGAVTVLYVFVVSYVGDGTVPLGPGGLRLRNVSALFVGVLFVELSIAILGSGLKAIDGEGAPYVPGFGTPESIGEALLTKFLLPFELASLLLLVAAVGAVMLARRRMGGTTLEDLPYDESRYITPRSLFSGTMAEAVGALHAPPEDPRQTARQTAPYVPPAERKPAEPVPADETKED</sequence>
<dbReference type="EC" id="7.1.1.-" evidence="2"/>
<keyword evidence="5" id="KW-1185">Reference proteome</keyword>
<evidence type="ECO:0000256" key="1">
    <source>
        <dbReference type="ARBA" id="ARBA00005698"/>
    </source>
</evidence>
<evidence type="ECO:0000313" key="4">
    <source>
        <dbReference type="EMBL" id="MDW5593733.1"/>
    </source>
</evidence>
<reference evidence="4 5" key="2">
    <citation type="submission" date="2023-10" db="EMBL/GenBank/DDBJ databases">
        <authorList>
            <person name="Han X.F."/>
        </authorList>
    </citation>
    <scope>NUCLEOTIDE SEQUENCE [LARGE SCALE GENOMIC DNA]</scope>
    <source>
        <strain evidence="4 5">KCTC 39840</strain>
    </source>
</reference>
<name>A0ABU4HK82_9ACTN</name>
<keyword evidence="2" id="KW-1133">Transmembrane helix</keyword>
<keyword evidence="2" id="KW-0812">Transmembrane</keyword>
<comment type="function">
    <text evidence="2">NDH-1 shuttles electrons from NADH, via FMN and iron-sulfur (Fe-S) centers, to quinones in the respiratory chain. Couples the redox reaction to proton translocation (for every two electrons transferred, four hydrogen ions are translocated across the cytoplasmic membrane), and thus conserves the redox energy in a proton gradient.</text>
</comment>
<comment type="caution">
    <text evidence="4">The sequence shown here is derived from an EMBL/GenBank/DDBJ whole genome shotgun (WGS) entry which is preliminary data.</text>
</comment>
<keyword evidence="2" id="KW-1003">Cell membrane</keyword>
<feature type="transmembrane region" description="Helical" evidence="2">
    <location>
        <begin position="95"/>
        <end position="116"/>
    </location>
</feature>
<feature type="transmembrane region" description="Helical" evidence="2">
    <location>
        <begin position="6"/>
        <end position="23"/>
    </location>
</feature>
<keyword evidence="2" id="KW-0874">Quinone</keyword>
<dbReference type="PANTHER" id="PTHR33269">
    <property type="entry name" value="NADH-UBIQUINONE OXIDOREDUCTASE CHAIN 6"/>
    <property type="match status" value="1"/>
</dbReference>
<dbReference type="PANTHER" id="PTHR33269:SF17">
    <property type="entry name" value="NADH-UBIQUINONE OXIDOREDUCTASE CHAIN 6"/>
    <property type="match status" value="1"/>
</dbReference>
<keyword evidence="4" id="KW-0560">Oxidoreductase</keyword>
<proteinExistence type="inferred from homology"/>
<feature type="region of interest" description="Disordered" evidence="3">
    <location>
        <begin position="199"/>
        <end position="237"/>
    </location>
</feature>
<feature type="transmembrane region" description="Helical" evidence="2">
    <location>
        <begin position="53"/>
        <end position="75"/>
    </location>
</feature>
<dbReference type="EMBL" id="JAWSTH010000008">
    <property type="protein sequence ID" value="MDW5593733.1"/>
    <property type="molecule type" value="Genomic_DNA"/>
</dbReference>